<dbReference type="Gene3D" id="2.60.120.10">
    <property type="entry name" value="Jelly Rolls"/>
    <property type="match status" value="1"/>
</dbReference>
<evidence type="ECO:0000259" key="2">
    <source>
        <dbReference type="Pfam" id="PF07883"/>
    </source>
</evidence>
<comment type="caution">
    <text evidence="3">The sequence shown here is derived from an EMBL/GenBank/DDBJ whole genome shotgun (WGS) entry which is preliminary data.</text>
</comment>
<dbReference type="InterPro" id="IPR051610">
    <property type="entry name" value="GPI/OXD"/>
</dbReference>
<name>A0ABD5P8A9_9EURY</name>
<proteinExistence type="predicted"/>
<sequence length="155" mass="16748">MRRQVLDEMESRMGPASVVRPLTDALGLTDVALNYYELDPEESFAYGFHAHAEQEEAFYVTQGTVTFETEAGEVEVGPGELVSFAPGEFQRGVNRGEERVHALAIGAPQETGGSVVIRECPTCGEGTEQSIALTDQQDAVVAVCEECGTETGRFD</sequence>
<dbReference type="EMBL" id="JBHSDS010000003">
    <property type="protein sequence ID" value="MFC4356999.1"/>
    <property type="molecule type" value="Genomic_DNA"/>
</dbReference>
<keyword evidence="4" id="KW-1185">Reference proteome</keyword>
<dbReference type="GO" id="GO:0046872">
    <property type="term" value="F:metal ion binding"/>
    <property type="evidence" value="ECO:0007669"/>
    <property type="project" value="UniProtKB-KW"/>
</dbReference>
<dbReference type="InterPro" id="IPR013096">
    <property type="entry name" value="Cupin_2"/>
</dbReference>
<keyword evidence="1" id="KW-0479">Metal-binding</keyword>
<dbReference type="InterPro" id="IPR014710">
    <property type="entry name" value="RmlC-like_jellyroll"/>
</dbReference>
<dbReference type="PANTHER" id="PTHR35848:SF9">
    <property type="entry name" value="SLL1358 PROTEIN"/>
    <property type="match status" value="1"/>
</dbReference>
<accession>A0ABD5P8A9</accession>
<protein>
    <submittedName>
        <fullName evidence="3">Cupin domain-containing protein</fullName>
    </submittedName>
</protein>
<dbReference type="RefSeq" id="WP_267621836.1">
    <property type="nucleotide sequence ID" value="NZ_JAODIW010000006.1"/>
</dbReference>
<dbReference type="PANTHER" id="PTHR35848">
    <property type="entry name" value="OXALATE-BINDING PROTEIN"/>
    <property type="match status" value="1"/>
</dbReference>
<evidence type="ECO:0000313" key="4">
    <source>
        <dbReference type="Proteomes" id="UP001595921"/>
    </source>
</evidence>
<dbReference type="Proteomes" id="UP001595921">
    <property type="component" value="Unassembled WGS sequence"/>
</dbReference>
<organism evidence="3 4">
    <name type="scientific">Halobium salinum</name>
    <dbReference type="NCBI Taxonomy" id="1364940"/>
    <lineage>
        <taxon>Archaea</taxon>
        <taxon>Methanobacteriati</taxon>
        <taxon>Methanobacteriota</taxon>
        <taxon>Stenosarchaea group</taxon>
        <taxon>Halobacteria</taxon>
        <taxon>Halobacteriales</taxon>
        <taxon>Haloferacaceae</taxon>
        <taxon>Halobium</taxon>
    </lineage>
</organism>
<dbReference type="Pfam" id="PF07883">
    <property type="entry name" value="Cupin_2"/>
    <property type="match status" value="1"/>
</dbReference>
<dbReference type="InterPro" id="IPR011051">
    <property type="entry name" value="RmlC_Cupin_sf"/>
</dbReference>
<dbReference type="SUPFAM" id="SSF51182">
    <property type="entry name" value="RmlC-like cupins"/>
    <property type="match status" value="1"/>
</dbReference>
<gene>
    <name evidence="3" type="ORF">ACFO0N_03440</name>
</gene>
<dbReference type="AlphaFoldDB" id="A0ABD5P8A9"/>
<evidence type="ECO:0000313" key="3">
    <source>
        <dbReference type="EMBL" id="MFC4356999.1"/>
    </source>
</evidence>
<reference evidence="3 4" key="1">
    <citation type="journal article" date="2019" name="Int. J. Syst. Evol. Microbiol.">
        <title>The Global Catalogue of Microorganisms (GCM) 10K type strain sequencing project: providing services to taxonomists for standard genome sequencing and annotation.</title>
        <authorList>
            <consortium name="The Broad Institute Genomics Platform"/>
            <consortium name="The Broad Institute Genome Sequencing Center for Infectious Disease"/>
            <person name="Wu L."/>
            <person name="Ma J."/>
        </authorList>
    </citation>
    <scope>NUCLEOTIDE SEQUENCE [LARGE SCALE GENOMIC DNA]</scope>
    <source>
        <strain evidence="3 4">CGMCC 1.12553</strain>
    </source>
</reference>
<feature type="domain" description="Cupin type-2" evidence="2">
    <location>
        <begin position="36"/>
        <end position="105"/>
    </location>
</feature>
<evidence type="ECO:0000256" key="1">
    <source>
        <dbReference type="ARBA" id="ARBA00022723"/>
    </source>
</evidence>